<dbReference type="OrthoDB" id="7464126at2759"/>
<evidence type="ECO:0000313" key="1">
    <source>
        <dbReference type="EMBL" id="KAE8397340.1"/>
    </source>
</evidence>
<dbReference type="GeneID" id="43668539"/>
<dbReference type="RefSeq" id="XP_031934659.1">
    <property type="nucleotide sequence ID" value="XM_032083848.1"/>
</dbReference>
<organism evidence="1 2">
    <name type="scientific">Aspergillus pseudonomiae</name>
    <dbReference type="NCBI Taxonomy" id="1506151"/>
    <lineage>
        <taxon>Eukaryota</taxon>
        <taxon>Fungi</taxon>
        <taxon>Dikarya</taxon>
        <taxon>Ascomycota</taxon>
        <taxon>Pezizomycotina</taxon>
        <taxon>Eurotiomycetes</taxon>
        <taxon>Eurotiomycetidae</taxon>
        <taxon>Eurotiales</taxon>
        <taxon>Aspergillaceae</taxon>
        <taxon>Aspergillus</taxon>
        <taxon>Aspergillus subgen. Circumdati</taxon>
    </lineage>
</organism>
<dbReference type="AlphaFoldDB" id="A0A5N7CSX2"/>
<protein>
    <recommendedName>
        <fullName evidence="3">NWD NACHT-NTPase N-terminal domain-containing protein</fullName>
    </recommendedName>
</protein>
<evidence type="ECO:0000313" key="2">
    <source>
        <dbReference type="Proteomes" id="UP000325579"/>
    </source>
</evidence>
<sequence length="158" mass="17571">MTIQSCASGGDLWQKALDAVDTETKTSLAGIISDYKGNIITEILEEAEQKKKLCLKKRWKVEFPGKTIILRDLLDKIIAWARQFTAIVDVAIQYDPTSASLPWADIRFLLHVAVSDRRCFESTVYGLEAVSLLIALAETQKSEAWTGILPLWTLLGGC</sequence>
<keyword evidence="2" id="KW-1185">Reference proteome</keyword>
<accession>A0A5N7CSX2</accession>
<dbReference type="Proteomes" id="UP000325579">
    <property type="component" value="Unassembled WGS sequence"/>
</dbReference>
<reference evidence="1 2" key="1">
    <citation type="submission" date="2019-04" db="EMBL/GenBank/DDBJ databases">
        <authorList>
            <consortium name="DOE Joint Genome Institute"/>
            <person name="Mondo S."/>
            <person name="Kjaerbolling I."/>
            <person name="Vesth T."/>
            <person name="Frisvad J.C."/>
            <person name="Nybo J.L."/>
            <person name="Theobald S."/>
            <person name="Kildgaard S."/>
            <person name="Isbrandt T."/>
            <person name="Kuo A."/>
            <person name="Sato A."/>
            <person name="Lyhne E.K."/>
            <person name="Kogle M.E."/>
            <person name="Wiebenga A."/>
            <person name="Kun R.S."/>
            <person name="Lubbers R.J."/>
            <person name="Makela M.R."/>
            <person name="Barry K."/>
            <person name="Chovatia M."/>
            <person name="Clum A."/>
            <person name="Daum C."/>
            <person name="Haridas S."/>
            <person name="He G."/>
            <person name="LaButti K."/>
            <person name="Lipzen A."/>
            <person name="Riley R."/>
            <person name="Salamov A."/>
            <person name="Simmons B.A."/>
            <person name="Magnuson J.K."/>
            <person name="Henrissat B."/>
            <person name="Mortensen U.H."/>
            <person name="Larsen T.O."/>
            <person name="Devries R.P."/>
            <person name="Grigoriev I.V."/>
            <person name="Machida M."/>
            <person name="Baker S.E."/>
            <person name="Andersen M.R."/>
            <person name="Cantor M.N."/>
            <person name="Hua S.X."/>
        </authorList>
    </citation>
    <scope>NUCLEOTIDE SEQUENCE [LARGE SCALE GENOMIC DNA]</scope>
    <source>
        <strain evidence="1 2">CBS 119388</strain>
    </source>
</reference>
<dbReference type="EMBL" id="ML736901">
    <property type="protein sequence ID" value="KAE8397340.1"/>
    <property type="molecule type" value="Genomic_DNA"/>
</dbReference>
<proteinExistence type="predicted"/>
<name>A0A5N7CSX2_9EURO</name>
<gene>
    <name evidence="1" type="ORF">BDV37DRAFT_265855</name>
</gene>
<evidence type="ECO:0008006" key="3">
    <source>
        <dbReference type="Google" id="ProtNLM"/>
    </source>
</evidence>